<dbReference type="InterPro" id="IPR000595">
    <property type="entry name" value="cNMP-bd_dom"/>
</dbReference>
<dbReference type="InterPro" id="IPR018490">
    <property type="entry name" value="cNMP-bd_dom_sf"/>
</dbReference>
<dbReference type="InterPro" id="IPR014710">
    <property type="entry name" value="RmlC-like_jellyroll"/>
</dbReference>
<gene>
    <name evidence="2" type="ORF">O0955_13740</name>
</gene>
<accession>A0ABT4LAX1</accession>
<sequence>MVTAFRQHIEQIISFSDAEFDFVFSHFQQKKYKKHQFLTQEGDYVNQEYFVLDGLLKAYVNRDGKLHIIQFAMENWWISDYQALLYQTRASYDIDCIEDTTVLILTAENKAKLCAASHKMEHFFRQKAVSGYVAMQKRVLSFMSNDAQSRYQQLFDLYPSLFQRIPKSMIAAYLGVSRETLSRLKLL</sequence>
<dbReference type="EMBL" id="JAPWGM010000004">
    <property type="protein sequence ID" value="MCZ4245070.1"/>
    <property type="molecule type" value="Genomic_DNA"/>
</dbReference>
<dbReference type="CDD" id="cd00038">
    <property type="entry name" value="CAP_ED"/>
    <property type="match status" value="1"/>
</dbReference>
<dbReference type="RefSeq" id="WP_269428122.1">
    <property type="nucleotide sequence ID" value="NZ_JAPWGM010000004.1"/>
</dbReference>
<keyword evidence="3" id="KW-1185">Reference proteome</keyword>
<comment type="caution">
    <text evidence="2">The sequence shown here is derived from an EMBL/GenBank/DDBJ whole genome shotgun (WGS) entry which is preliminary data.</text>
</comment>
<name>A0ABT4LAX1_9SPHI</name>
<reference evidence="2" key="1">
    <citation type="submission" date="2022-12" db="EMBL/GenBank/DDBJ databases">
        <title>Genome sequence of HCMS5-2.</title>
        <authorList>
            <person name="Woo H."/>
        </authorList>
    </citation>
    <scope>NUCLEOTIDE SEQUENCE</scope>
    <source>
        <strain evidence="2">HCMS5-2</strain>
    </source>
</reference>
<organism evidence="2 3">
    <name type="scientific">Pedobacter punctiformis</name>
    <dbReference type="NCBI Taxonomy" id="3004097"/>
    <lineage>
        <taxon>Bacteria</taxon>
        <taxon>Pseudomonadati</taxon>
        <taxon>Bacteroidota</taxon>
        <taxon>Sphingobacteriia</taxon>
        <taxon>Sphingobacteriales</taxon>
        <taxon>Sphingobacteriaceae</taxon>
        <taxon>Pedobacter</taxon>
    </lineage>
</organism>
<feature type="domain" description="Cyclic nucleotide-binding" evidence="1">
    <location>
        <begin position="30"/>
        <end position="115"/>
    </location>
</feature>
<protein>
    <submittedName>
        <fullName evidence="2">Crp/Fnr family transcriptional regulator</fullName>
    </submittedName>
</protein>
<dbReference type="Gene3D" id="2.60.120.10">
    <property type="entry name" value="Jelly Rolls"/>
    <property type="match status" value="1"/>
</dbReference>
<dbReference type="SUPFAM" id="SSF51206">
    <property type="entry name" value="cAMP-binding domain-like"/>
    <property type="match status" value="1"/>
</dbReference>
<evidence type="ECO:0000259" key="1">
    <source>
        <dbReference type="Pfam" id="PF00027"/>
    </source>
</evidence>
<dbReference type="Proteomes" id="UP001144347">
    <property type="component" value="Unassembled WGS sequence"/>
</dbReference>
<evidence type="ECO:0000313" key="3">
    <source>
        <dbReference type="Proteomes" id="UP001144347"/>
    </source>
</evidence>
<dbReference type="Pfam" id="PF00027">
    <property type="entry name" value="cNMP_binding"/>
    <property type="match status" value="1"/>
</dbReference>
<evidence type="ECO:0000313" key="2">
    <source>
        <dbReference type="EMBL" id="MCZ4245070.1"/>
    </source>
</evidence>
<proteinExistence type="predicted"/>